<dbReference type="PROSITE" id="PS51186">
    <property type="entry name" value="GNAT"/>
    <property type="match status" value="1"/>
</dbReference>
<protein>
    <submittedName>
        <fullName evidence="4">GNAT family N-acetyltransferase</fullName>
    </submittedName>
</protein>
<gene>
    <name evidence="4" type="ORF">IF202_10040</name>
</gene>
<dbReference type="Proteomes" id="UP000604161">
    <property type="component" value="Unassembled WGS sequence"/>
</dbReference>
<reference evidence="4 5" key="1">
    <citation type="submission" date="2020-09" db="EMBL/GenBank/DDBJ databases">
        <title>Marinomonas sp. nov., isolated from the cysticercosis algae of Qingdao, China.</title>
        <authorList>
            <person name="Sun X."/>
        </authorList>
    </citation>
    <scope>NUCLEOTIDE SEQUENCE [LARGE SCALE GENOMIC DNA]</scope>
    <source>
        <strain evidence="4 5">SM2066</strain>
    </source>
</reference>
<name>A0ABR8NZP5_9GAMM</name>
<comment type="caution">
    <text evidence="4">The sequence shown here is derived from an EMBL/GenBank/DDBJ whole genome shotgun (WGS) entry which is preliminary data.</text>
</comment>
<keyword evidence="2" id="KW-0012">Acyltransferase</keyword>
<dbReference type="CDD" id="cd04301">
    <property type="entry name" value="NAT_SF"/>
    <property type="match status" value="1"/>
</dbReference>
<feature type="domain" description="N-acetyltransferase" evidence="3">
    <location>
        <begin position="1"/>
        <end position="145"/>
    </location>
</feature>
<evidence type="ECO:0000256" key="2">
    <source>
        <dbReference type="ARBA" id="ARBA00023315"/>
    </source>
</evidence>
<keyword evidence="1" id="KW-0808">Transferase</keyword>
<dbReference type="InterPro" id="IPR016181">
    <property type="entry name" value="Acyl_CoA_acyltransferase"/>
</dbReference>
<dbReference type="Gene3D" id="3.40.630.30">
    <property type="match status" value="1"/>
</dbReference>
<accession>A0ABR8NZP5</accession>
<keyword evidence="5" id="KW-1185">Reference proteome</keyword>
<dbReference type="EMBL" id="JACYFC010000003">
    <property type="protein sequence ID" value="MBD5771388.1"/>
    <property type="molecule type" value="Genomic_DNA"/>
</dbReference>
<organism evidence="4 5">
    <name type="scientific">Marinomonas colpomeniae</name>
    <dbReference type="NCBI Taxonomy" id="2774408"/>
    <lineage>
        <taxon>Bacteria</taxon>
        <taxon>Pseudomonadati</taxon>
        <taxon>Pseudomonadota</taxon>
        <taxon>Gammaproteobacteria</taxon>
        <taxon>Oceanospirillales</taxon>
        <taxon>Oceanospirillaceae</taxon>
        <taxon>Marinomonas</taxon>
    </lineage>
</organism>
<sequence length="145" mass="16452">MYIREYSEGDYSSILDIYSKSKLDELKYETDKFELLPLDKDEARYSQILESDVYVYGATDVIAFCAFNGSEIRALFVHPDARGKGVGAQLLEFMLSKINGVAILYVAASNLPAIKLYQKFGFKISSEFMTTYNDVNVLANKMEHL</sequence>
<dbReference type="SUPFAM" id="SSF55729">
    <property type="entry name" value="Acyl-CoA N-acyltransferases (Nat)"/>
    <property type="match status" value="1"/>
</dbReference>
<dbReference type="PANTHER" id="PTHR43420">
    <property type="entry name" value="ACETYLTRANSFERASE"/>
    <property type="match status" value="1"/>
</dbReference>
<dbReference type="PANTHER" id="PTHR43420:SF47">
    <property type="entry name" value="N-ACETYLTRANSFERASE DOMAIN-CONTAINING PROTEIN"/>
    <property type="match status" value="1"/>
</dbReference>
<evidence type="ECO:0000256" key="1">
    <source>
        <dbReference type="ARBA" id="ARBA00022679"/>
    </source>
</evidence>
<evidence type="ECO:0000313" key="4">
    <source>
        <dbReference type="EMBL" id="MBD5771388.1"/>
    </source>
</evidence>
<dbReference type="Pfam" id="PF13508">
    <property type="entry name" value="Acetyltransf_7"/>
    <property type="match status" value="1"/>
</dbReference>
<evidence type="ECO:0000313" key="5">
    <source>
        <dbReference type="Proteomes" id="UP000604161"/>
    </source>
</evidence>
<dbReference type="InterPro" id="IPR000182">
    <property type="entry name" value="GNAT_dom"/>
</dbReference>
<evidence type="ECO:0000259" key="3">
    <source>
        <dbReference type="PROSITE" id="PS51186"/>
    </source>
</evidence>
<dbReference type="RefSeq" id="WP_191594773.1">
    <property type="nucleotide sequence ID" value="NZ_JACYFC010000003.1"/>
</dbReference>
<proteinExistence type="predicted"/>
<dbReference type="InterPro" id="IPR050680">
    <property type="entry name" value="YpeA/RimI_acetyltransf"/>
</dbReference>